<gene>
    <name evidence="2" type="ORF">ID128_02470</name>
</gene>
<evidence type="ECO:0000313" key="3">
    <source>
        <dbReference type="Proteomes" id="UP000516514"/>
    </source>
</evidence>
<sequence>MLEALKKFGTDLTLGVKDLFASPESQVYVKDLRKVMTYKDGQKCRYPENYDHIVESGKIIENKDVHGNPVLDKDKKPTYRLVYGDQNKEGRPFFELTKVTEVDDRSYFTIKFLVDKGRVDKNRRDDNDDYSRFYKPFKFSKIDLEKHLPVFEAEKTENSQYPFKLTHSSVLTKKEKNKEGKIQEVVDEKGRNGELLYTSDYKKLNISFFEVRDQNGNLELDKSLISVPIVFATSLAKVCAKLLTFAPIKLGEYFIGKQNPIVKSLGYLLFTPAMAVKNSVSMVATILKAPILLFVANKEKYGDAYWTMWKYQLEGCWEEAKGDFNVIKDGKRAELEKKDSPEHKIGTWKELDAMKRDTEEGSGKKLDESSERASEYTKQSLGEDKLQDEQMADRSQKNSTPHTDKVTRGRQRGTENAPSRS</sequence>
<accession>A0A7M3U2R6</accession>
<dbReference type="Proteomes" id="UP000516514">
    <property type="component" value="Chromosome"/>
</dbReference>
<name>A0A7M3U2R6_9RICK</name>
<dbReference type="RefSeq" id="WP_191111452.1">
    <property type="nucleotide sequence ID" value="NZ_CP061738.1"/>
</dbReference>
<evidence type="ECO:0000313" key="2">
    <source>
        <dbReference type="EMBL" id="QOD38701.1"/>
    </source>
</evidence>
<feature type="compositionally biased region" description="Basic and acidic residues" evidence="1">
    <location>
        <begin position="335"/>
        <end position="407"/>
    </location>
</feature>
<dbReference type="AlphaFoldDB" id="A0A7M3U2R6"/>
<evidence type="ECO:0000256" key="1">
    <source>
        <dbReference type="SAM" id="MobiDB-lite"/>
    </source>
</evidence>
<keyword evidence="3" id="KW-1185">Reference proteome</keyword>
<protein>
    <submittedName>
        <fullName evidence="2">Uncharacterized protein</fullName>
    </submittedName>
</protein>
<feature type="region of interest" description="Disordered" evidence="1">
    <location>
        <begin position="335"/>
        <end position="421"/>
    </location>
</feature>
<dbReference type="KEGG" id="wms:ID128_02470"/>
<dbReference type="EMBL" id="CP061738">
    <property type="protein sequence ID" value="QOD38701.1"/>
    <property type="molecule type" value="Genomic_DNA"/>
</dbReference>
<proteinExistence type="predicted"/>
<organism evidence="2 3">
    <name type="scientific">Candidatus Wolbachia massiliensis</name>
    <dbReference type="NCBI Taxonomy" id="1845000"/>
    <lineage>
        <taxon>Bacteria</taxon>
        <taxon>Pseudomonadati</taxon>
        <taxon>Pseudomonadota</taxon>
        <taxon>Alphaproteobacteria</taxon>
        <taxon>Rickettsiales</taxon>
        <taxon>Anaplasmataceae</taxon>
        <taxon>Wolbachieae</taxon>
        <taxon>Wolbachia</taxon>
    </lineage>
</organism>
<reference evidence="2 3" key="1">
    <citation type="submission" date="2020-09" db="EMBL/GenBank/DDBJ databases">
        <title>An Earliest Endosymbiont, Wolbachia massiliensis sp. nov., Strain PL13 From the Bed Bug (Cimex hemipterius), Type strain of a New supergroup T.</title>
        <authorList>
            <person name="Laidoudi Y."/>
            <person name="Levasseur A."/>
            <person name="Medkour H."/>
            <person name="Maaloum M."/>
            <person name="BenKhedher M."/>
            <person name="Sambou M."/>
            <person name="Bassene H."/>
            <person name="Davoust B."/>
            <person name="Fenollar F."/>
            <person name="Raoult D."/>
            <person name="Mediannikov O."/>
        </authorList>
    </citation>
    <scope>NUCLEOTIDE SEQUENCE [LARGE SCALE GENOMIC DNA]</scope>
    <source>
        <strain evidence="2 3">PL13</strain>
    </source>
</reference>